<dbReference type="Gene3D" id="3.20.20.70">
    <property type="entry name" value="Aldolase class I"/>
    <property type="match status" value="1"/>
</dbReference>
<evidence type="ECO:0000256" key="8">
    <source>
        <dbReference type="ARBA" id="ARBA00023004"/>
    </source>
</evidence>
<dbReference type="STRING" id="1300347.I601_1135"/>
<dbReference type="InterPro" id="IPR013785">
    <property type="entry name" value="Aldolase_TIM"/>
</dbReference>
<dbReference type="AlphaFoldDB" id="A0A1A9GH00"/>
<protein>
    <submittedName>
        <fullName evidence="12">2,4-dienoyl-CoA reductase [NADPH]</fullName>
        <ecNumber evidence="12">1.3.1.34</ecNumber>
    </submittedName>
</protein>
<keyword evidence="13" id="KW-1185">Reference proteome</keyword>
<dbReference type="GO" id="GO:0008670">
    <property type="term" value="F:2,4-dienoyl-CoA reductase (NADPH) activity"/>
    <property type="evidence" value="ECO:0007669"/>
    <property type="project" value="UniProtKB-EC"/>
</dbReference>
<keyword evidence="5" id="KW-0288">FMN</keyword>
<dbReference type="GO" id="GO:0051536">
    <property type="term" value="F:iron-sulfur cluster binding"/>
    <property type="evidence" value="ECO:0007669"/>
    <property type="project" value="UniProtKB-KW"/>
</dbReference>
<dbReference type="CDD" id="cd02930">
    <property type="entry name" value="DCR_FMN"/>
    <property type="match status" value="1"/>
</dbReference>
<keyword evidence="4" id="KW-0285">Flavoprotein</keyword>
<feature type="domain" description="FAD/NAD(P)-binding" evidence="11">
    <location>
        <begin position="382"/>
        <end position="647"/>
    </location>
</feature>
<dbReference type="SUPFAM" id="SSF51395">
    <property type="entry name" value="FMN-linked oxidoreductases"/>
    <property type="match status" value="1"/>
</dbReference>
<dbReference type="InterPro" id="IPR023753">
    <property type="entry name" value="FAD/NAD-binding_dom"/>
</dbReference>
<dbReference type="PATRIC" id="fig|1300347.3.peg.1136"/>
<keyword evidence="6" id="KW-0479">Metal-binding</keyword>
<comment type="cofactor">
    <cofactor evidence="1">
        <name>FMN</name>
        <dbReference type="ChEBI" id="CHEBI:58210"/>
    </cofactor>
</comment>
<evidence type="ECO:0000256" key="4">
    <source>
        <dbReference type="ARBA" id="ARBA00022630"/>
    </source>
</evidence>
<dbReference type="GO" id="GO:0010181">
    <property type="term" value="F:FMN binding"/>
    <property type="evidence" value="ECO:0007669"/>
    <property type="project" value="InterPro"/>
</dbReference>
<dbReference type="KEGG" id="ndk:I601_1135"/>
<dbReference type="PANTHER" id="PTHR42917:SF2">
    <property type="entry name" value="2,4-DIENOYL-COA REDUCTASE [(2E)-ENOYL-COA-PRODUCING]"/>
    <property type="match status" value="1"/>
</dbReference>
<name>A0A1A9GH00_9ACTN</name>
<evidence type="ECO:0000313" key="13">
    <source>
        <dbReference type="Proteomes" id="UP000077868"/>
    </source>
</evidence>
<keyword evidence="7 12" id="KW-0560">Oxidoreductase</keyword>
<dbReference type="InterPro" id="IPR001155">
    <property type="entry name" value="OxRdtase_FMN_N"/>
</dbReference>
<dbReference type="InterPro" id="IPR051793">
    <property type="entry name" value="NADH:flavin_oxidoreductase"/>
</dbReference>
<dbReference type="PRINTS" id="PR00368">
    <property type="entry name" value="FADPNR"/>
</dbReference>
<evidence type="ECO:0000256" key="3">
    <source>
        <dbReference type="ARBA" id="ARBA00011048"/>
    </source>
</evidence>
<dbReference type="Pfam" id="PF07992">
    <property type="entry name" value="Pyr_redox_2"/>
    <property type="match status" value="1"/>
</dbReference>
<evidence type="ECO:0000256" key="7">
    <source>
        <dbReference type="ARBA" id="ARBA00023002"/>
    </source>
</evidence>
<evidence type="ECO:0000259" key="10">
    <source>
        <dbReference type="Pfam" id="PF00724"/>
    </source>
</evidence>
<dbReference type="EMBL" id="CP015079">
    <property type="protein sequence ID" value="ANH37577.1"/>
    <property type="molecule type" value="Genomic_DNA"/>
</dbReference>
<dbReference type="EC" id="1.3.1.34" evidence="12"/>
<dbReference type="InterPro" id="IPR036188">
    <property type="entry name" value="FAD/NAD-bd_sf"/>
</dbReference>
<reference evidence="12 13" key="1">
    <citation type="submission" date="2016-03" db="EMBL/GenBank/DDBJ databases">
        <title>Complete genome sequence of a soil Actinobacterium, Nocardioides dokdonensis FR1436.</title>
        <authorList>
            <person name="Kwon S.-K."/>
            <person name="Kim K."/>
            <person name="Kim J.F."/>
        </authorList>
    </citation>
    <scope>NUCLEOTIDE SEQUENCE [LARGE SCALE GENOMIC DNA]</scope>
    <source>
        <strain evidence="12 13">FR1436</strain>
    </source>
</reference>
<dbReference type="Gene3D" id="3.50.50.60">
    <property type="entry name" value="FAD/NAD(P)-binding domain"/>
    <property type="match status" value="1"/>
</dbReference>
<gene>
    <name evidence="12" type="primary">fadH_1</name>
    <name evidence="12" type="ORF">I601_1135</name>
</gene>
<proteinExistence type="inferred from homology"/>
<evidence type="ECO:0000256" key="2">
    <source>
        <dbReference type="ARBA" id="ARBA00001966"/>
    </source>
</evidence>
<evidence type="ECO:0000256" key="6">
    <source>
        <dbReference type="ARBA" id="ARBA00022723"/>
    </source>
</evidence>
<evidence type="ECO:0000256" key="1">
    <source>
        <dbReference type="ARBA" id="ARBA00001917"/>
    </source>
</evidence>
<keyword evidence="8" id="KW-0408">Iron</keyword>
<accession>A0A1A9GH00</accession>
<dbReference type="RefSeq" id="WP_068107266.1">
    <property type="nucleotide sequence ID" value="NZ_CP015079.1"/>
</dbReference>
<organism evidence="12 13">
    <name type="scientific">Nocardioides dokdonensis FR1436</name>
    <dbReference type="NCBI Taxonomy" id="1300347"/>
    <lineage>
        <taxon>Bacteria</taxon>
        <taxon>Bacillati</taxon>
        <taxon>Actinomycetota</taxon>
        <taxon>Actinomycetes</taxon>
        <taxon>Propionibacteriales</taxon>
        <taxon>Nocardioidaceae</taxon>
        <taxon>Nocardioides</taxon>
    </lineage>
</organism>
<comment type="cofactor">
    <cofactor evidence="2">
        <name>[4Fe-4S] cluster</name>
        <dbReference type="ChEBI" id="CHEBI:49883"/>
    </cofactor>
</comment>
<feature type="domain" description="NADH:flavin oxidoreductase/NADH oxidase N-terminal" evidence="10">
    <location>
        <begin position="8"/>
        <end position="337"/>
    </location>
</feature>
<comment type="similarity">
    <text evidence="3">In the N-terminal section; belongs to the NADH:flavin oxidoreductase/NADH oxidase family.</text>
</comment>
<evidence type="ECO:0000313" key="12">
    <source>
        <dbReference type="EMBL" id="ANH37577.1"/>
    </source>
</evidence>
<evidence type="ECO:0000256" key="5">
    <source>
        <dbReference type="ARBA" id="ARBA00022643"/>
    </source>
</evidence>
<keyword evidence="9" id="KW-0411">Iron-sulfur</keyword>
<dbReference type="PANTHER" id="PTHR42917">
    <property type="entry name" value="2,4-DIENOYL-COA REDUCTASE"/>
    <property type="match status" value="1"/>
</dbReference>
<evidence type="ECO:0000259" key="11">
    <source>
        <dbReference type="Pfam" id="PF07992"/>
    </source>
</evidence>
<dbReference type="Pfam" id="PF00724">
    <property type="entry name" value="Oxidored_FMN"/>
    <property type="match status" value="1"/>
</dbReference>
<dbReference type="OrthoDB" id="3169239at2"/>
<dbReference type="Proteomes" id="UP000077868">
    <property type="component" value="Chromosome"/>
</dbReference>
<dbReference type="SUPFAM" id="SSF51905">
    <property type="entry name" value="FAD/NAD(P)-binding domain"/>
    <property type="match status" value="1"/>
</dbReference>
<evidence type="ECO:0000256" key="9">
    <source>
        <dbReference type="ARBA" id="ARBA00023014"/>
    </source>
</evidence>
<dbReference type="Gene3D" id="3.40.50.720">
    <property type="entry name" value="NAD(P)-binding Rossmann-like Domain"/>
    <property type="match status" value="1"/>
</dbReference>
<dbReference type="GO" id="GO:0046872">
    <property type="term" value="F:metal ion binding"/>
    <property type="evidence" value="ECO:0007669"/>
    <property type="project" value="UniProtKB-KW"/>
</dbReference>
<sequence length="686" mass="73028">MTSPYPHLLSPITLGSGPAALTLRNRVVMGSMHTGLEDAPWHVAKLAAYAAERARGGVGLIITGGYAPTKRGWLKPFASEMTTRMQAMRHRQVTDAVHEEGGAIALQVLHAGRYGYHPLIHSASARKSPITPFKPSAMSAAQVDRTATAFARSVALAVKGGYDAVEVMGSEGYLINQFLAERTNDRSDAWGGSAEKRMRFPVEVVRRTRDLVGDDLPIVYRISLLDLVEGGQSWDEVLTLAQLLTEAGVSVLNTGIGWHEARIPTIITQVPRAAWRSVTARLKAEVSVPVCASNRINSPELAESILADGDADLVSMARPLLADPEFVVKAAAGRADEINTCIACNQACLDHTFANRTASCLVNPRACRETTLVLAPTRVRRSVAVVGAGPAGLATAVSAAERGLAVTLFEASPALGGQFRLAMAVPGKEDFAETLRYYTRRLEVLDVDVRLSSRATPDDLAGFDEVVVATGVEPRLPALPGADDPRVVSYADVLSGRVVPGRRVAVIGAGGIGVDVSHWLVHDPAAPGPDEQAGVDEWMAHWGVGDPSLHPGGLTERKPREPFREVTLLQRKTSVIGKDLGKTSGWAHRAVLKQSGVTQVAGATYERIEARADAVVLHVTVDGEPRGLVVDHVVLCAGQESVRSLFDDLRHAEAHPGLHLVGGADVAAELDAKRAIEQGTRVAAAL</sequence>